<keyword evidence="1" id="KW-0472">Membrane</keyword>
<feature type="transmembrane region" description="Helical" evidence="1">
    <location>
        <begin position="134"/>
        <end position="159"/>
    </location>
</feature>
<evidence type="ECO:0000256" key="1">
    <source>
        <dbReference type="SAM" id="Phobius"/>
    </source>
</evidence>
<keyword evidence="1" id="KW-0812">Transmembrane</keyword>
<evidence type="ECO:0000313" key="2">
    <source>
        <dbReference type="EMBL" id="AHI19720.1"/>
    </source>
</evidence>
<feature type="transmembrane region" description="Helical" evidence="1">
    <location>
        <begin position="61"/>
        <end position="80"/>
    </location>
</feature>
<keyword evidence="3" id="KW-1185">Reference proteome</keyword>
<sequence>MARSIFPRTVGFGAGLLALVLVVYSVFGILWGLWRPTMTATAVEGGGFAIDSTSNAQFQGFGTFVVATALLAGVISFGVFKYAKARRGLGTMMYLAILTVIGSLAFWLVGGFVAQTMPDVSSEVGSQVEWTPTFAPGLGLSAAPFLSLLVYWSGLYLVIGDSRDDDAAGGLGSSQPVEVGQPLY</sequence>
<feature type="transmembrane region" description="Helical" evidence="1">
    <location>
        <begin position="92"/>
        <end position="114"/>
    </location>
</feature>
<proteinExistence type="predicted"/>
<dbReference type="Proteomes" id="UP000019226">
    <property type="component" value="Chromosome"/>
</dbReference>
<evidence type="ECO:0008006" key="4">
    <source>
        <dbReference type="Google" id="ProtNLM"/>
    </source>
</evidence>
<name>A0ABM5PP82_9CORY</name>
<feature type="transmembrane region" description="Helical" evidence="1">
    <location>
        <begin position="12"/>
        <end position="34"/>
    </location>
</feature>
<gene>
    <name evidence="2" type="ORF">CCASEI_05720</name>
</gene>
<protein>
    <recommendedName>
        <fullName evidence="4">DUF2567 domain-containing protein</fullName>
    </recommendedName>
</protein>
<reference evidence="3" key="1">
    <citation type="submission" date="2013-02" db="EMBL/GenBank/DDBJ databases">
        <title>The complete genome sequence of Corynebacterium casei LMG S-19264 (=DSM 44701).</title>
        <authorList>
            <person name="Ruckert C."/>
            <person name="Albersmeier A."/>
            <person name="Kalinowski J."/>
        </authorList>
    </citation>
    <scope>NUCLEOTIDE SEQUENCE [LARGE SCALE GENOMIC DNA]</scope>
    <source>
        <strain evidence="3">LMG S-19264</strain>
    </source>
</reference>
<dbReference type="RefSeq" id="WP_006821645.1">
    <property type="nucleotide sequence ID" value="NZ_CP004350.1"/>
</dbReference>
<evidence type="ECO:0000313" key="3">
    <source>
        <dbReference type="Proteomes" id="UP000019226"/>
    </source>
</evidence>
<accession>A0ABM5PP82</accession>
<keyword evidence="1" id="KW-1133">Transmembrane helix</keyword>
<organism evidence="2 3">
    <name type="scientific">Corynebacterium casei LMG S-19264</name>
    <dbReference type="NCBI Taxonomy" id="1285583"/>
    <lineage>
        <taxon>Bacteria</taxon>
        <taxon>Bacillati</taxon>
        <taxon>Actinomycetota</taxon>
        <taxon>Actinomycetes</taxon>
        <taxon>Mycobacteriales</taxon>
        <taxon>Corynebacteriaceae</taxon>
        <taxon>Corynebacterium</taxon>
    </lineage>
</organism>
<dbReference type="GeneID" id="82877294"/>
<dbReference type="EMBL" id="CP004350">
    <property type="protein sequence ID" value="AHI19720.1"/>
    <property type="molecule type" value="Genomic_DNA"/>
</dbReference>